<dbReference type="Proteomes" id="UP000241848">
    <property type="component" value="Unassembled WGS sequence"/>
</dbReference>
<protein>
    <submittedName>
        <fullName evidence="1">Uncharacterized protein</fullName>
    </submittedName>
</protein>
<proteinExistence type="predicted"/>
<reference evidence="1 2" key="1">
    <citation type="journal article" date="2014" name="BMC Genomics">
        <title>Comparison of environmental and isolate Sulfobacillus genomes reveals diverse carbon, sulfur, nitrogen, and hydrogen metabolisms.</title>
        <authorList>
            <person name="Justice N.B."/>
            <person name="Norman A."/>
            <person name="Brown C.T."/>
            <person name="Singh A."/>
            <person name="Thomas B.C."/>
            <person name="Banfield J.F."/>
        </authorList>
    </citation>
    <scope>NUCLEOTIDE SEQUENCE [LARGE SCALE GENOMIC DNA]</scope>
    <source>
        <strain evidence="1">AMDSBA3</strain>
    </source>
</reference>
<dbReference type="AlphaFoldDB" id="A0A2T2WHH5"/>
<name>A0A2T2WHH5_9FIRM</name>
<organism evidence="1 2">
    <name type="scientific">Sulfobacillus acidophilus</name>
    <dbReference type="NCBI Taxonomy" id="53633"/>
    <lineage>
        <taxon>Bacteria</taxon>
        <taxon>Bacillati</taxon>
        <taxon>Bacillota</taxon>
        <taxon>Clostridia</taxon>
        <taxon>Eubacteriales</taxon>
        <taxon>Clostridiales Family XVII. Incertae Sedis</taxon>
        <taxon>Sulfobacillus</taxon>
    </lineage>
</organism>
<sequence>MKNRCTLNDLFHFLWRYVMPRGMFYIAVQVVSIQHFNDNQKFLSRPTLSDIRVAEYPLERFKTLDRRKPGKLDVKVLRYEKLAIPFYIARKVAKETGPVDGRVRVVPDTGQSSRYAIDMQDALEVTINYRAAFPVVYFLRRTKARRPINATMAKATEAVIWKLISITPFSFCSHTLSGGRSQTWHSSRRPVGANMPAQFEYIAHPKVYRQWSGP</sequence>
<comment type="caution">
    <text evidence="1">The sequence shown here is derived from an EMBL/GenBank/DDBJ whole genome shotgun (WGS) entry which is preliminary data.</text>
</comment>
<dbReference type="EMBL" id="PXYV01000029">
    <property type="protein sequence ID" value="PSR21679.1"/>
    <property type="molecule type" value="Genomic_DNA"/>
</dbReference>
<accession>A0A2T2WHH5</accession>
<evidence type="ECO:0000313" key="2">
    <source>
        <dbReference type="Proteomes" id="UP000241848"/>
    </source>
</evidence>
<gene>
    <name evidence="1" type="ORF">C7B45_09755</name>
</gene>
<evidence type="ECO:0000313" key="1">
    <source>
        <dbReference type="EMBL" id="PSR21679.1"/>
    </source>
</evidence>